<evidence type="ECO:0000313" key="2">
    <source>
        <dbReference type="Proteomes" id="UP000217676"/>
    </source>
</evidence>
<sequence>MTTESNPRPIIFLDQPKPDMGPVPAELREWEAAVVRFANLRMKADDGGSCAFTVCDGEPCDSKVDYTFA</sequence>
<reference evidence="1 2" key="1">
    <citation type="journal article" date="2016" name="Genome Announc.">
        <title>Complete Genome Sequence of Thiostrepton-Producing Streptomyces laurentii ATCC 31255.</title>
        <authorList>
            <person name="Doi K."/>
            <person name="Fujino Y."/>
            <person name="Nagayoshi Y."/>
            <person name="Ohshima T."/>
            <person name="Ogata S."/>
        </authorList>
    </citation>
    <scope>NUCLEOTIDE SEQUENCE [LARGE SCALE GENOMIC DNA]</scope>
    <source>
        <strain evidence="1 2">ATCC 31255</strain>
    </source>
</reference>
<dbReference type="KEGG" id="slau:SLA_1093"/>
<evidence type="ECO:0000313" key="1">
    <source>
        <dbReference type="EMBL" id="BAU82036.1"/>
    </source>
</evidence>
<dbReference type="AlphaFoldDB" id="A0A160NVT9"/>
<dbReference type="Proteomes" id="UP000217676">
    <property type="component" value="Chromosome"/>
</dbReference>
<name>A0A160NVT9_STRLU</name>
<accession>A0A160NVT9</accession>
<proteinExistence type="predicted"/>
<keyword evidence="2" id="KW-1185">Reference proteome</keyword>
<organism evidence="1 2">
    <name type="scientific">Streptomyces laurentii</name>
    <dbReference type="NCBI Taxonomy" id="39478"/>
    <lineage>
        <taxon>Bacteria</taxon>
        <taxon>Bacillati</taxon>
        <taxon>Actinomycetota</taxon>
        <taxon>Actinomycetes</taxon>
        <taxon>Kitasatosporales</taxon>
        <taxon>Streptomycetaceae</taxon>
        <taxon>Streptomyces</taxon>
    </lineage>
</organism>
<dbReference type="RefSeq" id="WP_359879390.1">
    <property type="nucleotide sequence ID" value="NZ_JBEYHT010000034.1"/>
</dbReference>
<gene>
    <name evidence="1" type="ORF">SLA_1093</name>
</gene>
<dbReference type="EMBL" id="AP017424">
    <property type="protein sequence ID" value="BAU82036.1"/>
    <property type="molecule type" value="Genomic_DNA"/>
</dbReference>
<protein>
    <submittedName>
        <fullName evidence="1">Uncharacterized protein</fullName>
    </submittedName>
</protein>